<keyword evidence="2" id="KW-1185">Reference proteome</keyword>
<protein>
    <submittedName>
        <fullName evidence="1">Uncharacterized protein</fullName>
    </submittedName>
</protein>
<dbReference type="Proteomes" id="UP000247540">
    <property type="component" value="Unassembled WGS sequence"/>
</dbReference>
<sequence length="111" mass="11645">MSAATLHPCLSCGACCASFRVDFSAYEVDGHGGSVPAGLAVEVIGDTVRMRGTDHASPRCAALTGRIGHRAACGIYEWRPSPCRGFAAGSDACGHARRRHGLQALDDRACW</sequence>
<organism evidence="1 2">
    <name type="scientific">Xylophilus ampelinus</name>
    <dbReference type="NCBI Taxonomy" id="54067"/>
    <lineage>
        <taxon>Bacteria</taxon>
        <taxon>Pseudomonadati</taxon>
        <taxon>Pseudomonadota</taxon>
        <taxon>Betaproteobacteria</taxon>
        <taxon>Burkholderiales</taxon>
        <taxon>Xylophilus</taxon>
    </lineage>
</organism>
<name>A0A318SGM2_9BURK</name>
<gene>
    <name evidence="1" type="ORF">DFQ15_1348</name>
</gene>
<accession>A0A318SGM2</accession>
<dbReference type="InterPro" id="IPR005358">
    <property type="entry name" value="Puta_zinc/iron-chelating_dom"/>
</dbReference>
<dbReference type="Pfam" id="PF03692">
    <property type="entry name" value="CxxCxxCC"/>
    <property type="match status" value="1"/>
</dbReference>
<evidence type="ECO:0000313" key="2">
    <source>
        <dbReference type="Proteomes" id="UP000247540"/>
    </source>
</evidence>
<dbReference type="AlphaFoldDB" id="A0A318SGM2"/>
<reference evidence="1 2" key="1">
    <citation type="submission" date="2018-06" db="EMBL/GenBank/DDBJ databases">
        <title>Genomic Encyclopedia of Type Strains, Phase III (KMG-III): the genomes of soil and plant-associated and newly described type strains.</title>
        <authorList>
            <person name="Whitman W."/>
        </authorList>
    </citation>
    <scope>NUCLEOTIDE SEQUENCE [LARGE SCALE GENOMIC DNA]</scope>
    <source>
        <strain evidence="1 2">CECT 7646</strain>
    </source>
</reference>
<dbReference type="EMBL" id="QJTC01000034">
    <property type="protein sequence ID" value="PYE73421.1"/>
    <property type="molecule type" value="Genomic_DNA"/>
</dbReference>
<dbReference type="OrthoDB" id="196483at2"/>
<proteinExistence type="predicted"/>
<evidence type="ECO:0000313" key="1">
    <source>
        <dbReference type="EMBL" id="PYE73421.1"/>
    </source>
</evidence>
<dbReference type="RefSeq" id="WP_110466924.1">
    <property type="nucleotide sequence ID" value="NZ_JAMOFZ010000033.1"/>
</dbReference>
<comment type="caution">
    <text evidence="1">The sequence shown here is derived from an EMBL/GenBank/DDBJ whole genome shotgun (WGS) entry which is preliminary data.</text>
</comment>